<evidence type="ECO:0000313" key="3">
    <source>
        <dbReference type="Proteomes" id="UP001415857"/>
    </source>
</evidence>
<feature type="region of interest" description="Disordered" evidence="1">
    <location>
        <begin position="219"/>
        <end position="246"/>
    </location>
</feature>
<evidence type="ECO:0000256" key="1">
    <source>
        <dbReference type="SAM" id="MobiDB-lite"/>
    </source>
</evidence>
<gene>
    <name evidence="2" type="ORF">L1049_018239</name>
</gene>
<comment type="caution">
    <text evidence="2">The sequence shown here is derived from an EMBL/GenBank/DDBJ whole genome shotgun (WGS) entry which is preliminary data.</text>
</comment>
<evidence type="ECO:0000313" key="2">
    <source>
        <dbReference type="EMBL" id="KAK9273429.1"/>
    </source>
</evidence>
<dbReference type="PANTHER" id="PTHR35505:SF1">
    <property type="entry name" value="SNF2 DOMAIN PROTEIN"/>
    <property type="match status" value="1"/>
</dbReference>
<reference evidence="2 3" key="1">
    <citation type="journal article" date="2024" name="Plant J.">
        <title>Genome sequences and population genomics reveal climatic adaptation and genomic divergence between two closely related sweetgum species.</title>
        <authorList>
            <person name="Xu W.Q."/>
            <person name="Ren C.Q."/>
            <person name="Zhang X.Y."/>
            <person name="Comes H.P."/>
            <person name="Liu X.H."/>
            <person name="Li Y.G."/>
            <person name="Kettle C.J."/>
            <person name="Jalonen R."/>
            <person name="Gaisberger H."/>
            <person name="Ma Y.Z."/>
            <person name="Qiu Y.X."/>
        </authorList>
    </citation>
    <scope>NUCLEOTIDE SEQUENCE [LARGE SCALE GENOMIC DNA]</scope>
    <source>
        <strain evidence="2">Hangzhou</strain>
    </source>
</reference>
<dbReference type="PANTHER" id="PTHR35505">
    <property type="entry name" value="OS01G0600300 PROTEIN"/>
    <property type="match status" value="1"/>
</dbReference>
<accession>A0AAP0WLV0</accession>
<sequence>MDISPPLESINGPKPPETYEPMLIESLQRFLADYRNGVSDFSCFSSIFSRLVQTMTDPPLEITWFYSAVTFRTHNYMLLRMLLEPVLPVTSLLVKWLLIVEDQGVRVFDHDITKLHAKAVIYESRAEYEVPVYKADGNNLDDNLFYSDSEERVEDKVGEDQEMFDSVNTAFLAATHTMNLTATAGRRKRKEGRKDEGETRVKFVKVHLHGNTVREKFLPCGDDDGLSSGSEVDNSVSNEDMEVMEQ</sequence>
<keyword evidence="3" id="KW-1185">Reference proteome</keyword>
<name>A0AAP0WLV0_LIQFO</name>
<dbReference type="Proteomes" id="UP001415857">
    <property type="component" value="Unassembled WGS sequence"/>
</dbReference>
<feature type="compositionally biased region" description="Polar residues" evidence="1">
    <location>
        <begin position="227"/>
        <end position="238"/>
    </location>
</feature>
<proteinExistence type="predicted"/>
<dbReference type="AlphaFoldDB" id="A0AAP0WLV0"/>
<dbReference type="EMBL" id="JBBPBK010000012">
    <property type="protein sequence ID" value="KAK9273429.1"/>
    <property type="molecule type" value="Genomic_DNA"/>
</dbReference>
<organism evidence="2 3">
    <name type="scientific">Liquidambar formosana</name>
    <name type="common">Formosan gum</name>
    <dbReference type="NCBI Taxonomy" id="63359"/>
    <lineage>
        <taxon>Eukaryota</taxon>
        <taxon>Viridiplantae</taxon>
        <taxon>Streptophyta</taxon>
        <taxon>Embryophyta</taxon>
        <taxon>Tracheophyta</taxon>
        <taxon>Spermatophyta</taxon>
        <taxon>Magnoliopsida</taxon>
        <taxon>eudicotyledons</taxon>
        <taxon>Gunneridae</taxon>
        <taxon>Pentapetalae</taxon>
        <taxon>Saxifragales</taxon>
        <taxon>Altingiaceae</taxon>
        <taxon>Liquidambar</taxon>
    </lineage>
</organism>
<protein>
    <submittedName>
        <fullName evidence="2">Uncharacterized protein</fullName>
    </submittedName>
</protein>